<organism evidence="2 3">
    <name type="scientific">Gossypium gossypioides</name>
    <name type="common">Mexican cotton</name>
    <name type="synonym">Selera gossypioides</name>
    <dbReference type="NCBI Taxonomy" id="34282"/>
    <lineage>
        <taxon>Eukaryota</taxon>
        <taxon>Viridiplantae</taxon>
        <taxon>Streptophyta</taxon>
        <taxon>Embryophyta</taxon>
        <taxon>Tracheophyta</taxon>
        <taxon>Spermatophyta</taxon>
        <taxon>Magnoliopsida</taxon>
        <taxon>eudicotyledons</taxon>
        <taxon>Gunneridae</taxon>
        <taxon>Pentapetalae</taxon>
        <taxon>rosids</taxon>
        <taxon>malvids</taxon>
        <taxon>Malvales</taxon>
        <taxon>Malvaceae</taxon>
        <taxon>Malvoideae</taxon>
        <taxon>Gossypium</taxon>
    </lineage>
</organism>
<dbReference type="EMBL" id="JABEZY010000006">
    <property type="protein sequence ID" value="MBA0739610.1"/>
    <property type="molecule type" value="Genomic_DNA"/>
</dbReference>
<dbReference type="InterPro" id="IPR012337">
    <property type="entry name" value="RNaseH-like_sf"/>
</dbReference>
<dbReference type="Proteomes" id="UP000593579">
    <property type="component" value="Unassembled WGS sequence"/>
</dbReference>
<dbReference type="PANTHER" id="PTHR47723">
    <property type="entry name" value="OS05G0353850 PROTEIN"/>
    <property type="match status" value="1"/>
</dbReference>
<feature type="non-terminal residue" evidence="2">
    <location>
        <position position="74"/>
    </location>
</feature>
<sequence length="74" mass="8037">MIGGGIRDKDGSWILGYNQFVGPCSILDAELWGILKGLVITLDRGFDSMIILSDSLEAVQAIQGSFAKFLNFTL</sequence>
<keyword evidence="3" id="KW-1185">Reference proteome</keyword>
<proteinExistence type="predicted"/>
<dbReference type="Gene3D" id="3.30.420.10">
    <property type="entry name" value="Ribonuclease H-like superfamily/Ribonuclease H"/>
    <property type="match status" value="1"/>
</dbReference>
<dbReference type="InterPro" id="IPR002156">
    <property type="entry name" value="RNaseH_domain"/>
</dbReference>
<evidence type="ECO:0000259" key="1">
    <source>
        <dbReference type="Pfam" id="PF13456"/>
    </source>
</evidence>
<dbReference type="InterPro" id="IPR053151">
    <property type="entry name" value="RNase_H-like"/>
</dbReference>
<dbReference type="SUPFAM" id="SSF53098">
    <property type="entry name" value="Ribonuclease H-like"/>
    <property type="match status" value="1"/>
</dbReference>
<dbReference type="Pfam" id="PF13456">
    <property type="entry name" value="RVT_3"/>
    <property type="match status" value="1"/>
</dbReference>
<comment type="caution">
    <text evidence="2">The sequence shown here is derived from an EMBL/GenBank/DDBJ whole genome shotgun (WGS) entry which is preliminary data.</text>
</comment>
<dbReference type="InterPro" id="IPR036397">
    <property type="entry name" value="RNaseH_sf"/>
</dbReference>
<evidence type="ECO:0000313" key="3">
    <source>
        <dbReference type="Proteomes" id="UP000593579"/>
    </source>
</evidence>
<reference evidence="2 3" key="1">
    <citation type="journal article" date="2019" name="Genome Biol. Evol.">
        <title>Insights into the evolution of the New World diploid cottons (Gossypium, subgenus Houzingenia) based on genome sequencing.</title>
        <authorList>
            <person name="Grover C.E."/>
            <person name="Arick M.A. 2nd"/>
            <person name="Thrash A."/>
            <person name="Conover J.L."/>
            <person name="Sanders W.S."/>
            <person name="Peterson D.G."/>
            <person name="Frelichowski J.E."/>
            <person name="Scheffler J.A."/>
            <person name="Scheffler B.E."/>
            <person name="Wendel J.F."/>
        </authorList>
    </citation>
    <scope>NUCLEOTIDE SEQUENCE [LARGE SCALE GENOMIC DNA]</scope>
    <source>
        <strain evidence="2">5</strain>
        <tissue evidence="2">Leaf</tissue>
    </source>
</reference>
<dbReference type="GO" id="GO:0004523">
    <property type="term" value="F:RNA-DNA hybrid ribonuclease activity"/>
    <property type="evidence" value="ECO:0007669"/>
    <property type="project" value="InterPro"/>
</dbReference>
<protein>
    <recommendedName>
        <fullName evidence="1">RNase H type-1 domain-containing protein</fullName>
    </recommendedName>
</protein>
<accession>A0A7J9BTT8</accession>
<feature type="domain" description="RNase H type-1" evidence="1">
    <location>
        <begin position="2"/>
        <end position="66"/>
    </location>
</feature>
<dbReference type="OrthoDB" id="958708at2759"/>
<dbReference type="InterPro" id="IPR044730">
    <property type="entry name" value="RNase_H-like_dom_plant"/>
</dbReference>
<dbReference type="CDD" id="cd06222">
    <property type="entry name" value="RNase_H_like"/>
    <property type="match status" value="1"/>
</dbReference>
<dbReference type="GO" id="GO:0003676">
    <property type="term" value="F:nucleic acid binding"/>
    <property type="evidence" value="ECO:0007669"/>
    <property type="project" value="InterPro"/>
</dbReference>
<evidence type="ECO:0000313" key="2">
    <source>
        <dbReference type="EMBL" id="MBA0739610.1"/>
    </source>
</evidence>
<dbReference type="PANTHER" id="PTHR47723:SF19">
    <property type="entry name" value="POLYNUCLEOTIDYL TRANSFERASE, RIBONUCLEASE H-LIKE SUPERFAMILY PROTEIN"/>
    <property type="match status" value="1"/>
</dbReference>
<name>A0A7J9BTT8_GOSGO</name>
<dbReference type="AlphaFoldDB" id="A0A7J9BTT8"/>
<gene>
    <name evidence="2" type="ORF">Gogos_012865</name>
</gene>